<organism evidence="2 3">
    <name type="scientific">Centaurea solstitialis</name>
    <name type="common">yellow star-thistle</name>
    <dbReference type="NCBI Taxonomy" id="347529"/>
    <lineage>
        <taxon>Eukaryota</taxon>
        <taxon>Viridiplantae</taxon>
        <taxon>Streptophyta</taxon>
        <taxon>Embryophyta</taxon>
        <taxon>Tracheophyta</taxon>
        <taxon>Spermatophyta</taxon>
        <taxon>Magnoliopsida</taxon>
        <taxon>eudicotyledons</taxon>
        <taxon>Gunneridae</taxon>
        <taxon>Pentapetalae</taxon>
        <taxon>asterids</taxon>
        <taxon>campanulids</taxon>
        <taxon>Asterales</taxon>
        <taxon>Asteraceae</taxon>
        <taxon>Carduoideae</taxon>
        <taxon>Cardueae</taxon>
        <taxon>Centaureinae</taxon>
        <taxon>Centaurea</taxon>
    </lineage>
</organism>
<accession>A0AA38TAX9</accession>
<keyword evidence="1" id="KW-0812">Transmembrane</keyword>
<feature type="transmembrane region" description="Helical" evidence="1">
    <location>
        <begin position="314"/>
        <end position="332"/>
    </location>
</feature>
<evidence type="ECO:0000313" key="3">
    <source>
        <dbReference type="Proteomes" id="UP001172457"/>
    </source>
</evidence>
<dbReference type="AlphaFoldDB" id="A0AA38TAX9"/>
<keyword evidence="1" id="KW-0472">Membrane</keyword>
<reference evidence="2" key="1">
    <citation type="submission" date="2023-03" db="EMBL/GenBank/DDBJ databases">
        <title>Chromosome-scale reference genome and RAD-based genetic map of yellow starthistle (Centaurea solstitialis) reveal putative structural variation and QTLs associated with invader traits.</title>
        <authorList>
            <person name="Reatini B."/>
            <person name="Cang F.A."/>
            <person name="Jiang Q."/>
            <person name="Mckibben M.T.W."/>
            <person name="Barker M.S."/>
            <person name="Rieseberg L.H."/>
            <person name="Dlugosch K.M."/>
        </authorList>
    </citation>
    <scope>NUCLEOTIDE SEQUENCE</scope>
    <source>
        <strain evidence="2">CAN-66</strain>
        <tissue evidence="2">Leaf</tissue>
    </source>
</reference>
<feature type="transmembrane region" description="Helical" evidence="1">
    <location>
        <begin position="242"/>
        <end position="263"/>
    </location>
</feature>
<keyword evidence="1" id="KW-1133">Transmembrane helix</keyword>
<protein>
    <submittedName>
        <fullName evidence="2">Uncharacterized protein</fullName>
    </submittedName>
</protein>
<evidence type="ECO:0000256" key="1">
    <source>
        <dbReference type="SAM" id="Phobius"/>
    </source>
</evidence>
<dbReference type="EMBL" id="JARYMX010000003">
    <property type="protein sequence ID" value="KAJ9557580.1"/>
    <property type="molecule type" value="Genomic_DNA"/>
</dbReference>
<comment type="caution">
    <text evidence="2">The sequence shown here is derived from an EMBL/GenBank/DDBJ whole genome shotgun (WGS) entry which is preliminary data.</text>
</comment>
<keyword evidence="3" id="KW-1185">Reference proteome</keyword>
<dbReference type="Proteomes" id="UP001172457">
    <property type="component" value="Chromosome 3"/>
</dbReference>
<dbReference type="PANTHER" id="PTHR47481">
    <property type="match status" value="1"/>
</dbReference>
<gene>
    <name evidence="2" type="ORF">OSB04_012194</name>
</gene>
<sequence>MFNDPFWLEEIYLTTTIISMANTNHPAFAVDNIKSIIPIVLDLYEERDQYASWVELFRTHACAYDVLHHIDPSIPPPVPSVDAPTWDHIDAIVKQWIYGTISEVLVQTIILTGGASARQLWTRLEIVFQDKRRTRLLYLQKEFPNARLRGYEKVSDYCRHVKSIADGLADLGKPISEQKIVSQLISGLGDSSEYNTIKTVINQADPLPSFNAARYRLLLEETRLKWLRNYDNYGDDTKRTALLSRSLVILLAILILLIISMELKPLLSKDGSRKDDATCFERNEKRSRSNALLGIFLENNHDLVSQGLSWMKNCLVVATLIATVGFVVAYTIPDGYNG</sequence>
<dbReference type="Pfam" id="PF14223">
    <property type="entry name" value="Retrotran_gag_2"/>
    <property type="match status" value="1"/>
</dbReference>
<evidence type="ECO:0000313" key="2">
    <source>
        <dbReference type="EMBL" id="KAJ9557580.1"/>
    </source>
</evidence>
<dbReference type="PANTHER" id="PTHR47481:SF38">
    <property type="entry name" value="POU DOMAIN, CLASS 4, TRANSCRIPTION FACTOR 1-LIKE"/>
    <property type="match status" value="1"/>
</dbReference>
<name>A0AA38TAX9_9ASTR</name>
<proteinExistence type="predicted"/>